<accession>E3NQW9</accession>
<feature type="region of interest" description="Disordered" evidence="6">
    <location>
        <begin position="250"/>
        <end position="270"/>
    </location>
</feature>
<keyword evidence="2" id="KW-0805">Transcription regulation</keyword>
<name>E3NQW9_CAERE</name>
<proteinExistence type="predicted"/>
<dbReference type="InterPro" id="IPR000330">
    <property type="entry name" value="SNF2_N"/>
</dbReference>
<dbReference type="HOGENOM" id="CLU_036334_0_0_1"/>
<dbReference type="PROSITE" id="PS51666">
    <property type="entry name" value="QLQ"/>
    <property type="match status" value="1"/>
</dbReference>
<comment type="subcellular location">
    <subcellularLocation>
        <location evidence="1">Nucleus</location>
    </subcellularLocation>
</comment>
<sequence length="438" mass="50854">MSGSMSSNSSIGITELTPLQLKQLRAQVAAYRHLARNENVPDYLISSAVKLPPKQTTLLPEPYKYPGEAENGEKLPYDLMKVLSIHQSRFNRQTELQVPPGVDPFKMLTQRENMIQNRIGLRMKSLSNLPADIPEHIRLKAEIELRALRLTNLQIHVRSFSENFELHFSRNNAAKISKTQKAVKLHHQKYEAERKKDEARNEKLRMQKLMQEDEEGYRALLDEKKDQRLVYLLQQTDEYVDSLCSLVRQHQTTEKKKKKDDKKFERSQMDDEARVHVREISTGKIITGDHAPKPEEVEFWLETHPGYELIPRDQLSDDDEDDNETHVVEERVEEKDDQYAGMDDETKAKMIIEKARNEEDEYDQRTKKQMADYYATAHRIKEKIVKQHATMGGGNPNLQLKPYQLKGLEWMISLHNNNLNGILADEMGLGKTIQVSLN</sequence>
<organism evidence="9">
    <name type="scientific">Caenorhabditis remanei</name>
    <name type="common">Caenorhabditis vulgaris</name>
    <dbReference type="NCBI Taxonomy" id="31234"/>
    <lineage>
        <taxon>Eukaryota</taxon>
        <taxon>Metazoa</taxon>
        <taxon>Ecdysozoa</taxon>
        <taxon>Nematoda</taxon>
        <taxon>Chromadorea</taxon>
        <taxon>Rhabditida</taxon>
        <taxon>Rhabditina</taxon>
        <taxon>Rhabditomorpha</taxon>
        <taxon>Rhabditoidea</taxon>
        <taxon>Rhabditidae</taxon>
        <taxon>Peloderinae</taxon>
        <taxon>Caenorhabditis</taxon>
    </lineage>
</organism>
<evidence type="ECO:0000259" key="7">
    <source>
        <dbReference type="PROSITE" id="PS51666"/>
    </source>
</evidence>
<dbReference type="Gene3D" id="3.40.50.10810">
    <property type="entry name" value="Tandem AAA-ATPase domain"/>
    <property type="match status" value="1"/>
</dbReference>
<dbReference type="InterPro" id="IPR037259">
    <property type="entry name" value="BRK_sf"/>
</dbReference>
<keyword evidence="5" id="KW-0175">Coiled coil</keyword>
<reference evidence="8" key="1">
    <citation type="submission" date="2007-07" db="EMBL/GenBank/DDBJ databases">
        <title>PCAP assembly of the Caenorhabditis remanei genome.</title>
        <authorList>
            <consortium name="The Caenorhabditis remanei Sequencing Consortium"/>
            <person name="Wilson R.K."/>
        </authorList>
    </citation>
    <scope>NUCLEOTIDE SEQUENCE [LARGE SCALE GENOMIC DNA]</scope>
    <source>
        <strain evidence="8">PB4641</strain>
    </source>
</reference>
<dbReference type="InterPro" id="IPR006576">
    <property type="entry name" value="BRK_domain"/>
</dbReference>
<dbReference type="Pfam" id="PF07533">
    <property type="entry name" value="BRK"/>
    <property type="match status" value="1"/>
</dbReference>
<dbReference type="SMART" id="SM00951">
    <property type="entry name" value="QLQ"/>
    <property type="match status" value="1"/>
</dbReference>
<dbReference type="EMBL" id="DS269604">
    <property type="protein sequence ID" value="EFO85603.1"/>
    <property type="molecule type" value="Genomic_DNA"/>
</dbReference>
<dbReference type="GO" id="GO:0005524">
    <property type="term" value="F:ATP binding"/>
    <property type="evidence" value="ECO:0007669"/>
    <property type="project" value="InterPro"/>
</dbReference>
<evidence type="ECO:0000256" key="5">
    <source>
        <dbReference type="SAM" id="Coils"/>
    </source>
</evidence>
<evidence type="ECO:0000256" key="3">
    <source>
        <dbReference type="ARBA" id="ARBA00023163"/>
    </source>
</evidence>
<evidence type="ECO:0000313" key="8">
    <source>
        <dbReference type="EMBL" id="EFO85603.1"/>
    </source>
</evidence>
<keyword evidence="4" id="KW-0539">Nucleus</keyword>
<dbReference type="SUPFAM" id="SSF52540">
    <property type="entry name" value="P-loop containing nucleoside triphosphate hydrolases"/>
    <property type="match status" value="1"/>
</dbReference>
<dbReference type="eggNOG" id="KOG0386">
    <property type="taxonomic scope" value="Eukaryota"/>
</dbReference>
<dbReference type="GO" id="GO:0006355">
    <property type="term" value="P:regulation of DNA-templated transcription"/>
    <property type="evidence" value="ECO:0007669"/>
    <property type="project" value="InterPro"/>
</dbReference>
<evidence type="ECO:0000256" key="4">
    <source>
        <dbReference type="ARBA" id="ARBA00023242"/>
    </source>
</evidence>
<dbReference type="SUPFAM" id="SSF160481">
    <property type="entry name" value="BRK domain-like"/>
    <property type="match status" value="1"/>
</dbReference>
<dbReference type="Gene3D" id="3.40.5.120">
    <property type="match status" value="1"/>
</dbReference>
<dbReference type="AlphaFoldDB" id="E3NQW9"/>
<dbReference type="OrthoDB" id="6017at2759"/>
<keyword evidence="3" id="KW-0804">Transcription</keyword>
<keyword evidence="9" id="KW-1185">Reference proteome</keyword>
<dbReference type="InParanoid" id="E3NQW9"/>
<dbReference type="InterPro" id="IPR014978">
    <property type="entry name" value="Gln-Leu-Gln_QLQ"/>
</dbReference>
<evidence type="ECO:0000256" key="2">
    <source>
        <dbReference type="ARBA" id="ARBA00023015"/>
    </source>
</evidence>
<dbReference type="Proteomes" id="UP000008281">
    <property type="component" value="Unassembled WGS sequence"/>
</dbReference>
<dbReference type="InterPro" id="IPR038718">
    <property type="entry name" value="SNF2-like_sf"/>
</dbReference>
<dbReference type="InterPro" id="IPR027417">
    <property type="entry name" value="P-loop_NTPase"/>
</dbReference>
<dbReference type="Pfam" id="PF00176">
    <property type="entry name" value="SNF2-rel_dom"/>
    <property type="match status" value="1"/>
</dbReference>
<feature type="compositionally biased region" description="Basic and acidic residues" evidence="6">
    <location>
        <begin position="261"/>
        <end position="270"/>
    </location>
</feature>
<dbReference type="SMART" id="SM00592">
    <property type="entry name" value="BRK"/>
    <property type="match status" value="1"/>
</dbReference>
<gene>
    <name evidence="8" type="ORF">CRE_23241</name>
</gene>
<dbReference type="STRING" id="31234.E3NQW9"/>
<dbReference type="Gene3D" id="1.20.5.170">
    <property type="match status" value="1"/>
</dbReference>
<feature type="domain" description="QLQ" evidence="7">
    <location>
        <begin position="15"/>
        <end position="50"/>
    </location>
</feature>
<evidence type="ECO:0000256" key="1">
    <source>
        <dbReference type="ARBA" id="ARBA00004123"/>
    </source>
</evidence>
<dbReference type="Pfam" id="PF07529">
    <property type="entry name" value="HSA"/>
    <property type="match status" value="1"/>
</dbReference>
<dbReference type="Pfam" id="PF08880">
    <property type="entry name" value="QLQ"/>
    <property type="match status" value="1"/>
</dbReference>
<dbReference type="PANTHER" id="PTHR10799">
    <property type="entry name" value="SNF2/RAD54 HELICASE FAMILY"/>
    <property type="match status" value="1"/>
</dbReference>
<dbReference type="InterPro" id="IPR014012">
    <property type="entry name" value="HSA_dom"/>
</dbReference>
<protein>
    <recommendedName>
        <fullName evidence="7">QLQ domain-containing protein</fullName>
    </recommendedName>
</protein>
<evidence type="ECO:0000256" key="6">
    <source>
        <dbReference type="SAM" id="MobiDB-lite"/>
    </source>
</evidence>
<feature type="coiled-coil region" evidence="5">
    <location>
        <begin position="182"/>
        <end position="212"/>
    </location>
</feature>
<evidence type="ECO:0000313" key="9">
    <source>
        <dbReference type="Proteomes" id="UP000008281"/>
    </source>
</evidence>
<dbReference type="GO" id="GO:0005634">
    <property type="term" value="C:nucleus"/>
    <property type="evidence" value="ECO:0007669"/>
    <property type="project" value="UniProtKB-SubCell"/>
</dbReference>